<feature type="DNA-binding region" description="OmpR/PhoB-type" evidence="4">
    <location>
        <begin position="11"/>
        <end position="116"/>
    </location>
</feature>
<dbReference type="InterPro" id="IPR051677">
    <property type="entry name" value="AfsR-DnrI-RedD_regulator"/>
</dbReference>
<dbReference type="GO" id="GO:0006355">
    <property type="term" value="P:regulation of DNA-templated transcription"/>
    <property type="evidence" value="ECO:0007669"/>
    <property type="project" value="InterPro"/>
</dbReference>
<dbReference type="PANTHER" id="PTHR35807">
    <property type="entry name" value="TRANSCRIPTIONAL REGULATOR REDD-RELATED"/>
    <property type="match status" value="1"/>
</dbReference>
<dbReference type="EMBL" id="VZRB01000005">
    <property type="protein sequence ID" value="KAB1148220.1"/>
    <property type="molecule type" value="Genomic_DNA"/>
</dbReference>
<dbReference type="Gene3D" id="1.25.40.10">
    <property type="entry name" value="Tetratricopeptide repeat domain"/>
    <property type="match status" value="1"/>
</dbReference>
<sequence length="355" mass="39637">MRPELRGFRMLEITLFGPRRTSGGTRRVTAEGHVSTLPLPPAAADLLAYLVLNRSLPRPREEIASTFWGELPTSQARRRLNTALWRLRQAIEPPDTPRGTYLVIEAAETLGFNPDSDAVIDVERFETTVAPLSRGCGRPLPGTARRPGTVQELDEEAAAQLADAVLLYRGDLLEGTYHDWIITERERLLRLYLSALSRLVGWHRRTGDDDSALHYAHLILDRDPLCEDAHRAVIQIHAAAGRRTHAVRQYQMCRQLLADELGVDPMPETLAAAHAATGQEDRRQPGNRAQGNQVEALTERLSKAQRELHDLTGVLTQLVTELREMAESAARREARLMRGPGVPPGPRRATNIARR</sequence>
<gene>
    <name evidence="7" type="ORF">F7R91_09975</name>
</gene>
<accession>A0A6H9V639</accession>
<dbReference type="Pfam" id="PF03704">
    <property type="entry name" value="BTAD"/>
    <property type="match status" value="1"/>
</dbReference>
<dbReference type="PROSITE" id="PS51755">
    <property type="entry name" value="OMPR_PHOB"/>
    <property type="match status" value="1"/>
</dbReference>
<protein>
    <recommendedName>
        <fullName evidence="6">OmpR/PhoB-type domain-containing protein</fullName>
    </recommendedName>
</protein>
<keyword evidence="3 4" id="KW-0238">DNA-binding</keyword>
<evidence type="ECO:0000256" key="4">
    <source>
        <dbReference type="PROSITE-ProRule" id="PRU01091"/>
    </source>
</evidence>
<dbReference type="SUPFAM" id="SSF46894">
    <property type="entry name" value="C-terminal effector domain of the bipartite response regulators"/>
    <property type="match status" value="1"/>
</dbReference>
<dbReference type="GO" id="GO:0000160">
    <property type="term" value="P:phosphorelay signal transduction system"/>
    <property type="evidence" value="ECO:0007669"/>
    <property type="project" value="UniProtKB-KW"/>
</dbReference>
<evidence type="ECO:0000256" key="5">
    <source>
        <dbReference type="SAM" id="MobiDB-lite"/>
    </source>
</evidence>
<dbReference type="SUPFAM" id="SSF48452">
    <property type="entry name" value="TPR-like"/>
    <property type="match status" value="1"/>
</dbReference>
<keyword evidence="8" id="KW-1185">Reference proteome</keyword>
<evidence type="ECO:0000256" key="1">
    <source>
        <dbReference type="ARBA" id="ARBA00005820"/>
    </source>
</evidence>
<dbReference type="InterPro" id="IPR011990">
    <property type="entry name" value="TPR-like_helical_dom_sf"/>
</dbReference>
<evidence type="ECO:0000256" key="2">
    <source>
        <dbReference type="ARBA" id="ARBA00023012"/>
    </source>
</evidence>
<evidence type="ECO:0000313" key="8">
    <source>
        <dbReference type="Proteomes" id="UP000442707"/>
    </source>
</evidence>
<dbReference type="InterPro" id="IPR005158">
    <property type="entry name" value="BTAD"/>
</dbReference>
<keyword evidence="2" id="KW-0902">Two-component regulatory system</keyword>
<comment type="similarity">
    <text evidence="1">Belongs to the AfsR/DnrI/RedD regulatory family.</text>
</comment>
<dbReference type="InterPro" id="IPR016032">
    <property type="entry name" value="Sig_transdc_resp-reg_C-effctor"/>
</dbReference>
<dbReference type="AlphaFoldDB" id="A0A6H9V639"/>
<dbReference type="InterPro" id="IPR036388">
    <property type="entry name" value="WH-like_DNA-bd_sf"/>
</dbReference>
<dbReference type="SMART" id="SM01043">
    <property type="entry name" value="BTAD"/>
    <property type="match status" value="1"/>
</dbReference>
<feature type="region of interest" description="Disordered" evidence="5">
    <location>
        <begin position="330"/>
        <end position="355"/>
    </location>
</feature>
<dbReference type="GO" id="GO:0003677">
    <property type="term" value="F:DNA binding"/>
    <property type="evidence" value="ECO:0007669"/>
    <property type="project" value="UniProtKB-UniRule"/>
</dbReference>
<evidence type="ECO:0000259" key="6">
    <source>
        <dbReference type="PROSITE" id="PS51755"/>
    </source>
</evidence>
<proteinExistence type="inferred from homology"/>
<dbReference type="Proteomes" id="UP000442707">
    <property type="component" value="Unassembled WGS sequence"/>
</dbReference>
<dbReference type="SMART" id="SM00862">
    <property type="entry name" value="Trans_reg_C"/>
    <property type="match status" value="1"/>
</dbReference>
<feature type="domain" description="OmpR/PhoB-type" evidence="6">
    <location>
        <begin position="11"/>
        <end position="116"/>
    </location>
</feature>
<evidence type="ECO:0000313" key="7">
    <source>
        <dbReference type="EMBL" id="KAB1148220.1"/>
    </source>
</evidence>
<evidence type="ECO:0000256" key="3">
    <source>
        <dbReference type="ARBA" id="ARBA00023125"/>
    </source>
</evidence>
<organism evidence="7 8">
    <name type="scientific">Streptomyces luteolifulvus</name>
    <dbReference type="NCBI Taxonomy" id="2615112"/>
    <lineage>
        <taxon>Bacteria</taxon>
        <taxon>Bacillati</taxon>
        <taxon>Actinomycetota</taxon>
        <taxon>Actinomycetes</taxon>
        <taxon>Kitasatosporales</taxon>
        <taxon>Streptomycetaceae</taxon>
        <taxon>Streptomyces</taxon>
    </lineage>
</organism>
<dbReference type="Gene3D" id="1.10.10.10">
    <property type="entry name" value="Winged helix-like DNA-binding domain superfamily/Winged helix DNA-binding domain"/>
    <property type="match status" value="1"/>
</dbReference>
<feature type="region of interest" description="Disordered" evidence="5">
    <location>
        <begin position="273"/>
        <end position="292"/>
    </location>
</feature>
<reference evidence="7 8" key="1">
    <citation type="submission" date="2019-09" db="EMBL/GenBank/DDBJ databases">
        <title>Screening of Novel Bioactive Compounds from Soil-Associated.</title>
        <authorList>
            <person name="Zhao S."/>
        </authorList>
    </citation>
    <scope>NUCLEOTIDE SEQUENCE [LARGE SCALE GENOMIC DNA]</scope>
    <source>
        <strain evidence="7 8">HIT-DPA4</strain>
    </source>
</reference>
<dbReference type="InterPro" id="IPR001867">
    <property type="entry name" value="OmpR/PhoB-type_DNA-bd"/>
</dbReference>
<name>A0A6H9V639_9ACTN</name>
<comment type="caution">
    <text evidence="7">The sequence shown here is derived from an EMBL/GenBank/DDBJ whole genome shotgun (WGS) entry which is preliminary data.</text>
</comment>